<feature type="non-terminal residue" evidence="3">
    <location>
        <position position="1"/>
    </location>
</feature>
<dbReference type="Gene3D" id="1.20.58.520">
    <property type="entry name" value="Amidohydrolase"/>
    <property type="match status" value="1"/>
</dbReference>
<gene>
    <name evidence="3" type="ORF">METZ01_LOCUS183396</name>
</gene>
<feature type="domain" description="Amidohydrolase-related" evidence="2">
    <location>
        <begin position="363"/>
        <end position="526"/>
    </location>
</feature>
<dbReference type="InterPro" id="IPR006680">
    <property type="entry name" value="Amidohydro-rel"/>
</dbReference>
<dbReference type="InterPro" id="IPR011059">
    <property type="entry name" value="Metal-dep_hydrolase_composite"/>
</dbReference>
<dbReference type="GO" id="GO:0016810">
    <property type="term" value="F:hydrolase activity, acting on carbon-nitrogen (but not peptide) bonds"/>
    <property type="evidence" value="ECO:0007669"/>
    <property type="project" value="InterPro"/>
</dbReference>
<evidence type="ECO:0000256" key="1">
    <source>
        <dbReference type="SAM" id="MobiDB-lite"/>
    </source>
</evidence>
<dbReference type="InterPro" id="IPR051781">
    <property type="entry name" value="Metallo-dep_Hydrolase"/>
</dbReference>
<evidence type="ECO:0000259" key="2">
    <source>
        <dbReference type="Pfam" id="PF01979"/>
    </source>
</evidence>
<dbReference type="InterPro" id="IPR032466">
    <property type="entry name" value="Metal_Hydrolase"/>
</dbReference>
<name>A0A382CXJ5_9ZZZZ</name>
<evidence type="ECO:0000313" key="3">
    <source>
        <dbReference type="EMBL" id="SVB30542.1"/>
    </source>
</evidence>
<dbReference type="Pfam" id="PF01979">
    <property type="entry name" value="Amidohydro_1"/>
    <property type="match status" value="2"/>
</dbReference>
<dbReference type="AlphaFoldDB" id="A0A382CXJ5"/>
<dbReference type="Gene3D" id="3.20.20.140">
    <property type="entry name" value="Metal-dependent hydrolases"/>
    <property type="match status" value="1"/>
</dbReference>
<dbReference type="Gene3D" id="2.30.40.10">
    <property type="entry name" value="Urease, subunit C, domain 1"/>
    <property type="match status" value="1"/>
</dbReference>
<feature type="compositionally biased region" description="Basic and acidic residues" evidence="1">
    <location>
        <begin position="107"/>
        <end position="138"/>
    </location>
</feature>
<proteinExistence type="predicted"/>
<dbReference type="EMBL" id="UINC01036495">
    <property type="protein sequence ID" value="SVB30542.1"/>
    <property type="molecule type" value="Genomic_DNA"/>
</dbReference>
<dbReference type="PANTHER" id="PTHR43135:SF3">
    <property type="entry name" value="ALPHA-D-RIBOSE 1-METHYLPHOSPHONATE 5-TRIPHOSPHATE DIPHOSPHATASE"/>
    <property type="match status" value="1"/>
</dbReference>
<dbReference type="SUPFAM" id="SSF51556">
    <property type="entry name" value="Metallo-dependent hydrolases"/>
    <property type="match status" value="1"/>
</dbReference>
<protein>
    <recommendedName>
        <fullName evidence="2">Amidohydrolase-related domain-containing protein</fullName>
    </recommendedName>
</protein>
<feature type="domain" description="Amidohydrolase-related" evidence="2">
    <location>
        <begin position="8"/>
        <end position="93"/>
    </location>
</feature>
<feature type="region of interest" description="Disordered" evidence="1">
    <location>
        <begin position="107"/>
        <end position="139"/>
    </location>
</feature>
<dbReference type="SUPFAM" id="SSF51338">
    <property type="entry name" value="Composite domain of metallo-dependent hydrolases"/>
    <property type="match status" value="2"/>
</dbReference>
<organism evidence="3">
    <name type="scientific">marine metagenome</name>
    <dbReference type="NCBI Taxonomy" id="408172"/>
    <lineage>
        <taxon>unclassified sequences</taxon>
        <taxon>metagenomes</taxon>
        <taxon>ecological metagenomes</taxon>
    </lineage>
</organism>
<dbReference type="PANTHER" id="PTHR43135">
    <property type="entry name" value="ALPHA-D-RIBOSE 1-METHYLPHOSPHONATE 5-TRIPHOSPHATE DIPHOSPHATASE"/>
    <property type="match status" value="1"/>
</dbReference>
<sequence>PVLLQKNGLEIALTTHGIKDKKTFRENLAKVIERGLSKRDALAALTTTPARLTGAADQIGTVEAGKLANLVVVEGDYFDPKAKIKGVWIEGRWNTLEPENLTWIDKKKEEDQEKDEEKKKEDDTKEDKPDERLARSPIEENTVLEPTAVLVRNATIWTSSKRGVLKKQDLLIADGKIKKIGRNLQQPENAHVIDAEGKHVTAGLIDAHNHSMILGSVNEGTLPSSAMVSIGDVVNSESPETHRQLAGGLTVANLLHGSANPIGGQNAIIKLRLGQGPEAMKFKAAPPGIKFALGENVKQSNWGDDKTTRFPQTRMGVPAFHENRFTAAWQYNRQWRSFREKGGAPPRRDLELETLGQIIQAKRWIHCHSYRQDEILAFIRTMEKFGVRIGTLQHVLEGYKVADEIAAHGAGGSCFADWWAYKYEVIDAIPYAGSLMRERGVVVSFNSDSSDLARRLNLEAAKAVKYGNTRQAEALNFVTINPAKQLRVDHLVGSLEVGKDGDFVIWSKHPLSTATVCLETWIEGKRYFERNEGIARAEARSKEREKLLAKVKSKAKKDKKTDKDKGSEDGRAAFFRHALEMAHGLGVINCQDCKIETE</sequence>
<reference evidence="3" key="1">
    <citation type="submission" date="2018-05" db="EMBL/GenBank/DDBJ databases">
        <authorList>
            <person name="Lanie J.A."/>
            <person name="Ng W.-L."/>
            <person name="Kazmierczak K.M."/>
            <person name="Andrzejewski T.M."/>
            <person name="Davidsen T.M."/>
            <person name="Wayne K.J."/>
            <person name="Tettelin H."/>
            <person name="Glass J.I."/>
            <person name="Rusch D."/>
            <person name="Podicherti R."/>
            <person name="Tsui H.-C.T."/>
            <person name="Winkler M.E."/>
        </authorList>
    </citation>
    <scope>NUCLEOTIDE SEQUENCE</scope>
</reference>
<dbReference type="Gene3D" id="3.30.110.90">
    <property type="entry name" value="Amidohydrolase"/>
    <property type="match status" value="1"/>
</dbReference>
<accession>A0A382CXJ5</accession>